<name>A0A1B6CCZ1_9HEMI</name>
<organism evidence="1">
    <name type="scientific">Clastoptera arizonana</name>
    <name type="common">Arizona spittle bug</name>
    <dbReference type="NCBI Taxonomy" id="38151"/>
    <lineage>
        <taxon>Eukaryota</taxon>
        <taxon>Metazoa</taxon>
        <taxon>Ecdysozoa</taxon>
        <taxon>Arthropoda</taxon>
        <taxon>Hexapoda</taxon>
        <taxon>Insecta</taxon>
        <taxon>Pterygota</taxon>
        <taxon>Neoptera</taxon>
        <taxon>Paraneoptera</taxon>
        <taxon>Hemiptera</taxon>
        <taxon>Auchenorrhyncha</taxon>
        <taxon>Cercopoidea</taxon>
        <taxon>Clastopteridae</taxon>
        <taxon>Clastoptera</taxon>
    </lineage>
</organism>
<sequence length="116" mass="13120">FVLAKQPSSVAKVELKLLPRHLCRHSKAEISRNYFTAGCDNGRLVQHRKQAGANTLTITPVFYVKSKSHQRWSAHSHQNSLCIGFVQSSKKYFISTILPKKLFCNAVMSTVDPFMI</sequence>
<evidence type="ECO:0000313" key="1">
    <source>
        <dbReference type="EMBL" id="JAS11308.1"/>
    </source>
</evidence>
<dbReference type="AlphaFoldDB" id="A0A1B6CCZ1"/>
<dbReference type="EMBL" id="GEDC01025990">
    <property type="protein sequence ID" value="JAS11308.1"/>
    <property type="molecule type" value="Transcribed_RNA"/>
</dbReference>
<reference evidence="1" key="1">
    <citation type="submission" date="2015-12" db="EMBL/GenBank/DDBJ databases">
        <title>De novo transcriptome assembly of four potential Pierce s Disease insect vectors from Arizona vineyards.</title>
        <authorList>
            <person name="Tassone E.E."/>
        </authorList>
    </citation>
    <scope>NUCLEOTIDE SEQUENCE</scope>
</reference>
<accession>A0A1B6CCZ1</accession>
<feature type="non-terminal residue" evidence="1">
    <location>
        <position position="1"/>
    </location>
</feature>
<gene>
    <name evidence="1" type="ORF">g.33506</name>
</gene>
<protein>
    <submittedName>
        <fullName evidence="1">Uncharacterized protein</fullName>
    </submittedName>
</protein>
<proteinExistence type="predicted"/>